<organism evidence="1 2">
    <name type="scientific">Rhizobium straminoryzae</name>
    <dbReference type="NCBI Taxonomy" id="1387186"/>
    <lineage>
        <taxon>Bacteria</taxon>
        <taxon>Pseudomonadati</taxon>
        <taxon>Pseudomonadota</taxon>
        <taxon>Alphaproteobacteria</taxon>
        <taxon>Hyphomicrobiales</taxon>
        <taxon>Rhizobiaceae</taxon>
        <taxon>Rhizobium/Agrobacterium group</taxon>
        <taxon>Rhizobium</taxon>
    </lineage>
</organism>
<sequence>MDGTQIILRQLEMMNRRLDTIDEAGSERGRRIWEKLNAQDTQIALLAHRFASLEESVSGQALTLSQYQDLRKKAEGAGWLGQKLLLLGSFVLGAAGWIYGSWSTIAGAIKWAIGKVP</sequence>
<keyword evidence="2" id="KW-1185">Reference proteome</keyword>
<name>A0A549TD14_9HYPH</name>
<dbReference type="RefSeq" id="WP_143124594.1">
    <property type="nucleotide sequence ID" value="NZ_VJMG01000017.1"/>
</dbReference>
<reference evidence="1 2" key="1">
    <citation type="submission" date="2019-07" db="EMBL/GenBank/DDBJ databases">
        <title>Ln-dependent methylotrophs.</title>
        <authorList>
            <person name="Tani A."/>
        </authorList>
    </citation>
    <scope>NUCLEOTIDE SEQUENCE [LARGE SCALE GENOMIC DNA]</scope>
    <source>
        <strain evidence="1 2">SM12</strain>
    </source>
</reference>
<proteinExistence type="predicted"/>
<dbReference type="Proteomes" id="UP000316801">
    <property type="component" value="Unassembled WGS sequence"/>
</dbReference>
<evidence type="ECO:0000313" key="2">
    <source>
        <dbReference type="Proteomes" id="UP000316801"/>
    </source>
</evidence>
<accession>A0A549TD14</accession>
<dbReference type="EMBL" id="VJMG01000017">
    <property type="protein sequence ID" value="TRL39816.1"/>
    <property type="molecule type" value="Genomic_DNA"/>
</dbReference>
<gene>
    <name evidence="1" type="ORF">FNA46_07725</name>
</gene>
<dbReference type="AlphaFoldDB" id="A0A549TD14"/>
<comment type="caution">
    <text evidence="1">The sequence shown here is derived from an EMBL/GenBank/DDBJ whole genome shotgun (WGS) entry which is preliminary data.</text>
</comment>
<evidence type="ECO:0000313" key="1">
    <source>
        <dbReference type="EMBL" id="TRL39816.1"/>
    </source>
</evidence>
<protein>
    <recommendedName>
        <fullName evidence="3">DUF1515 domain-containing protein</fullName>
    </recommendedName>
</protein>
<evidence type="ECO:0008006" key="3">
    <source>
        <dbReference type="Google" id="ProtNLM"/>
    </source>
</evidence>